<feature type="binding site" evidence="7">
    <location>
        <position position="213"/>
    </location>
    <ligand>
        <name>substrate</name>
    </ligand>
</feature>
<feature type="domain" description="Glucose-6-phosphate dehydrogenase C-terminal" evidence="9">
    <location>
        <begin position="187"/>
        <end position="484"/>
    </location>
</feature>
<feature type="binding site" evidence="7">
    <location>
        <position position="175"/>
    </location>
    <ligand>
        <name>substrate</name>
    </ligand>
</feature>
<dbReference type="AlphaFoldDB" id="A0A917W4G1"/>
<dbReference type="InterPro" id="IPR022675">
    <property type="entry name" value="G6P_DH_C"/>
</dbReference>
<feature type="active site" description="Proton acceptor" evidence="7">
    <location>
        <position position="237"/>
    </location>
</feature>
<proteinExistence type="inferred from homology"/>
<dbReference type="PANTHER" id="PTHR23429">
    <property type="entry name" value="GLUCOSE-6-PHOSPHATE 1-DEHYDROGENASE G6PD"/>
    <property type="match status" value="1"/>
</dbReference>
<gene>
    <name evidence="7 10" type="primary">zwf</name>
    <name evidence="10" type="ORF">GCM10007968_27950</name>
</gene>
<keyword evidence="6 7" id="KW-0119">Carbohydrate metabolism</keyword>
<feature type="binding site" evidence="7">
    <location>
        <position position="145"/>
    </location>
    <ligand>
        <name>NADP(+)</name>
        <dbReference type="ChEBI" id="CHEBI:58349"/>
    </ligand>
</feature>
<comment type="pathway">
    <text evidence="1 7">Carbohydrate degradation; pentose phosphate pathway; D-ribulose 5-phosphate from D-glucose 6-phosphate (oxidative stage): step 1/3.</text>
</comment>
<feature type="binding site" evidence="7">
    <location>
        <begin position="82"/>
        <end position="83"/>
    </location>
    <ligand>
        <name>NADP(+)</name>
        <dbReference type="ChEBI" id="CHEBI:58349"/>
    </ligand>
</feature>
<dbReference type="HAMAP" id="MF_00966">
    <property type="entry name" value="G6PD"/>
    <property type="match status" value="1"/>
</dbReference>
<dbReference type="PROSITE" id="PS00069">
    <property type="entry name" value="G6P_DEHYDROGENASE"/>
    <property type="match status" value="1"/>
</dbReference>
<sequence length="490" mass="56615">MMEIQKQPTLIFMFGATGDLARRKLYPAFYQLYQKNQDFAVIGLARRPHTHESYRRLISDTLPEQSGERKGFLDRFYYLSLDIEHPENFGVLKELSDRLDKQYLLQGNRIFYLSLAPRFFGLAAKNLKNAGLTETSGWKHLIIEKPFGHDFMSAEKLNNDLLQVFDEKEIYRIDHYLGKEMVQNIEALRFANPIFESVWNHRYISNVQITLSETLGVGERASYYDQTGALLDMVQNHIMQMIALTAMEPPSRFETEEIRYEKVKVIQSIRPVSAEKVSDQVVRGQYIGGMMSDGTEVCAYRDEEKIDKNSNTETFVAARFFIDNYRWSGVPFYIRTGKRMTAKSTEIVIQFKDNPKNPYFYHLNDAEPNLLVIHVQPDEGLSLKLNVKQFNETGNTMPISMKFCNNCANVGNTPDAYERLLADCLKGDSTNFTRWDEVAYSWSLMDSIVASWSEKQLPLDRYEAGSMGPVSANELLAKDGFHWWPLTRTE</sequence>
<evidence type="ECO:0000313" key="10">
    <source>
        <dbReference type="EMBL" id="GGL62393.1"/>
    </source>
</evidence>
<feature type="binding site" evidence="7">
    <location>
        <position position="46"/>
    </location>
    <ligand>
        <name>NADP(+)</name>
        <dbReference type="ChEBI" id="CHEBI:58349"/>
    </ligand>
</feature>
<dbReference type="GO" id="GO:0005829">
    <property type="term" value="C:cytosol"/>
    <property type="evidence" value="ECO:0007669"/>
    <property type="project" value="TreeGrafter"/>
</dbReference>
<dbReference type="InterPro" id="IPR036291">
    <property type="entry name" value="NAD(P)-bd_dom_sf"/>
</dbReference>
<feature type="binding site" evidence="7">
    <location>
        <position position="232"/>
    </location>
    <ligand>
        <name>substrate</name>
    </ligand>
</feature>
<feature type="binding site" evidence="7">
    <location>
        <begin position="15"/>
        <end position="22"/>
    </location>
    <ligand>
        <name>NADP(+)</name>
        <dbReference type="ChEBI" id="CHEBI:58349"/>
    </ligand>
</feature>
<dbReference type="GO" id="GO:0009051">
    <property type="term" value="P:pentose-phosphate shunt, oxidative branch"/>
    <property type="evidence" value="ECO:0007669"/>
    <property type="project" value="TreeGrafter"/>
</dbReference>
<dbReference type="PRINTS" id="PR00079">
    <property type="entry name" value="G6PDHDRGNASE"/>
</dbReference>
<keyword evidence="4 7" id="KW-0521">NADP</keyword>
<dbReference type="InterPro" id="IPR022674">
    <property type="entry name" value="G6P_DH_NAD-bd"/>
</dbReference>
<evidence type="ECO:0000313" key="11">
    <source>
        <dbReference type="Proteomes" id="UP000654670"/>
    </source>
</evidence>
<dbReference type="EC" id="1.1.1.49" evidence="7"/>
<comment type="caution">
    <text evidence="10">The sequence shown here is derived from an EMBL/GenBank/DDBJ whole genome shotgun (WGS) entry which is preliminary data.</text>
</comment>
<evidence type="ECO:0000259" key="9">
    <source>
        <dbReference type="Pfam" id="PF02781"/>
    </source>
</evidence>
<keyword evidence="5 7" id="KW-0560">Oxidoreductase</keyword>
<dbReference type="Pfam" id="PF02781">
    <property type="entry name" value="G6PD_C"/>
    <property type="match status" value="1"/>
</dbReference>
<evidence type="ECO:0000256" key="3">
    <source>
        <dbReference type="ARBA" id="ARBA00022526"/>
    </source>
</evidence>
<evidence type="ECO:0000256" key="4">
    <source>
        <dbReference type="ARBA" id="ARBA00022857"/>
    </source>
</evidence>
<comment type="function">
    <text evidence="7">Catalyzes the oxidation of glucose 6-phosphate to 6-phosphogluconolactone.</text>
</comment>
<dbReference type="InterPro" id="IPR001282">
    <property type="entry name" value="G6P_DH"/>
</dbReference>
<dbReference type="GO" id="GO:0006006">
    <property type="term" value="P:glucose metabolic process"/>
    <property type="evidence" value="ECO:0007669"/>
    <property type="project" value="UniProtKB-KW"/>
</dbReference>
<comment type="catalytic activity">
    <reaction evidence="7">
        <text>D-glucose 6-phosphate + NADP(+) = 6-phospho-D-glucono-1,5-lactone + NADPH + H(+)</text>
        <dbReference type="Rhea" id="RHEA:15841"/>
        <dbReference type="ChEBI" id="CHEBI:15378"/>
        <dbReference type="ChEBI" id="CHEBI:57783"/>
        <dbReference type="ChEBI" id="CHEBI:57955"/>
        <dbReference type="ChEBI" id="CHEBI:58349"/>
        <dbReference type="ChEBI" id="CHEBI:61548"/>
        <dbReference type="EC" id="1.1.1.49"/>
    </reaction>
</comment>
<dbReference type="SUPFAM" id="SSF51735">
    <property type="entry name" value="NAD(P)-binding Rossmann-fold domains"/>
    <property type="match status" value="1"/>
</dbReference>
<dbReference type="Pfam" id="PF00479">
    <property type="entry name" value="G6PD_N"/>
    <property type="match status" value="1"/>
</dbReference>
<name>A0A917W4G1_9BACL</name>
<evidence type="ECO:0000256" key="1">
    <source>
        <dbReference type="ARBA" id="ARBA00004937"/>
    </source>
</evidence>
<evidence type="ECO:0000256" key="6">
    <source>
        <dbReference type="ARBA" id="ARBA00023277"/>
    </source>
</evidence>
<reference evidence="10" key="1">
    <citation type="journal article" date="2014" name="Int. J. Syst. Evol. Microbiol.">
        <title>Complete genome sequence of Corynebacterium casei LMG S-19264T (=DSM 44701T), isolated from a smear-ripened cheese.</title>
        <authorList>
            <consortium name="US DOE Joint Genome Institute (JGI-PGF)"/>
            <person name="Walter F."/>
            <person name="Albersmeier A."/>
            <person name="Kalinowski J."/>
            <person name="Ruckert C."/>
        </authorList>
    </citation>
    <scope>NUCLEOTIDE SEQUENCE</scope>
    <source>
        <strain evidence="10">JCM 15325</strain>
    </source>
</reference>
<dbReference type="InterPro" id="IPR019796">
    <property type="entry name" value="G6P_DH_AS"/>
</dbReference>
<dbReference type="EMBL" id="BMOK01000015">
    <property type="protein sequence ID" value="GGL62393.1"/>
    <property type="molecule type" value="Genomic_DNA"/>
</dbReference>
<comment type="similarity">
    <text evidence="2 7">Belongs to the glucose-6-phosphate dehydrogenase family.</text>
</comment>
<dbReference type="Gene3D" id="3.40.50.720">
    <property type="entry name" value="NAD(P)-binding Rossmann-like Domain"/>
    <property type="match status" value="1"/>
</dbReference>
<dbReference type="GO" id="GO:0050661">
    <property type="term" value="F:NADP binding"/>
    <property type="evidence" value="ECO:0007669"/>
    <property type="project" value="UniProtKB-UniRule"/>
</dbReference>
<dbReference type="GO" id="GO:0004345">
    <property type="term" value="F:glucose-6-phosphate dehydrogenase activity"/>
    <property type="evidence" value="ECO:0007669"/>
    <property type="project" value="UniProtKB-UniRule"/>
</dbReference>
<dbReference type="Gene3D" id="3.30.360.10">
    <property type="entry name" value="Dihydrodipicolinate Reductase, domain 2"/>
    <property type="match status" value="1"/>
</dbReference>
<dbReference type="RefSeq" id="WP_188804459.1">
    <property type="nucleotide sequence ID" value="NZ_BMOK01000015.1"/>
</dbReference>
<dbReference type="NCBIfam" id="TIGR00871">
    <property type="entry name" value="zwf"/>
    <property type="match status" value="1"/>
</dbReference>
<keyword evidence="11" id="KW-1185">Reference proteome</keyword>
<dbReference type="Proteomes" id="UP000654670">
    <property type="component" value="Unassembled WGS sequence"/>
</dbReference>
<evidence type="ECO:0000256" key="7">
    <source>
        <dbReference type="HAMAP-Rule" id="MF_00966"/>
    </source>
</evidence>
<accession>A0A917W4G1</accession>
<feature type="binding site" evidence="7">
    <location>
        <position position="179"/>
    </location>
    <ligand>
        <name>substrate</name>
    </ligand>
</feature>
<feature type="binding site" evidence="7">
    <location>
        <position position="343"/>
    </location>
    <ligand>
        <name>substrate</name>
    </ligand>
</feature>
<dbReference type="PANTHER" id="PTHR23429:SF0">
    <property type="entry name" value="GLUCOSE-6-PHOSPHATE 1-DEHYDROGENASE"/>
    <property type="match status" value="1"/>
</dbReference>
<protein>
    <recommendedName>
        <fullName evidence="7">Glucose-6-phosphate 1-dehydrogenase</fullName>
        <shortName evidence="7">G6PD</shortName>
        <ecNumber evidence="7">1.1.1.49</ecNumber>
    </recommendedName>
</protein>
<feature type="binding site" evidence="7">
    <location>
        <position position="338"/>
    </location>
    <ligand>
        <name>substrate</name>
    </ligand>
</feature>
<reference evidence="10" key="2">
    <citation type="submission" date="2020-09" db="EMBL/GenBank/DDBJ databases">
        <authorList>
            <person name="Sun Q."/>
            <person name="Ohkuma M."/>
        </authorList>
    </citation>
    <scope>NUCLEOTIDE SEQUENCE</scope>
    <source>
        <strain evidence="10">JCM 15325</strain>
    </source>
</reference>
<evidence type="ECO:0000256" key="5">
    <source>
        <dbReference type="ARBA" id="ARBA00023002"/>
    </source>
</evidence>
<dbReference type="PIRSF" id="PIRSF000110">
    <property type="entry name" value="G6PD"/>
    <property type="match status" value="1"/>
</dbReference>
<organism evidence="10 11">
    <name type="scientific">Sporolactobacillus putidus</name>
    <dbReference type="NCBI Taxonomy" id="492735"/>
    <lineage>
        <taxon>Bacteria</taxon>
        <taxon>Bacillati</taxon>
        <taxon>Bacillota</taxon>
        <taxon>Bacilli</taxon>
        <taxon>Bacillales</taxon>
        <taxon>Sporolactobacillaceae</taxon>
        <taxon>Sporolactobacillus</taxon>
    </lineage>
</organism>
<feature type="domain" description="Glucose-6-phosphate dehydrogenase NAD-binding" evidence="8">
    <location>
        <begin position="13"/>
        <end position="184"/>
    </location>
</feature>
<keyword evidence="3 7" id="KW-0313">Glucose metabolism</keyword>
<dbReference type="SUPFAM" id="SSF55347">
    <property type="entry name" value="Glyceraldehyde-3-phosphate dehydrogenase-like, C-terminal domain"/>
    <property type="match status" value="1"/>
</dbReference>
<evidence type="ECO:0000259" key="8">
    <source>
        <dbReference type="Pfam" id="PF00479"/>
    </source>
</evidence>
<evidence type="ECO:0000256" key="2">
    <source>
        <dbReference type="ARBA" id="ARBA00009975"/>
    </source>
</evidence>